<evidence type="ECO:0000313" key="1">
    <source>
        <dbReference type="EMBL" id="GCD40840.1"/>
    </source>
</evidence>
<reference evidence="1 2" key="1">
    <citation type="submission" date="2018-11" db="EMBL/GenBank/DDBJ databases">
        <title>Whole genome sequence of Streptomyces paromomycinus NBRC 15454(T).</title>
        <authorList>
            <person name="Komaki H."/>
            <person name="Tamura T."/>
        </authorList>
    </citation>
    <scope>NUCLEOTIDE SEQUENCE [LARGE SCALE GENOMIC DNA]</scope>
    <source>
        <strain evidence="1 2">NBRC 15454</strain>
    </source>
</reference>
<organism evidence="1 2">
    <name type="scientific">Streptomyces paromomycinus</name>
    <name type="common">Streptomyces rimosus subsp. paromomycinus</name>
    <dbReference type="NCBI Taxonomy" id="92743"/>
    <lineage>
        <taxon>Bacteria</taxon>
        <taxon>Bacillati</taxon>
        <taxon>Actinomycetota</taxon>
        <taxon>Actinomycetes</taxon>
        <taxon>Kitasatosporales</taxon>
        <taxon>Streptomycetaceae</taxon>
        <taxon>Streptomyces</taxon>
    </lineage>
</organism>
<comment type="caution">
    <text evidence="1">The sequence shown here is derived from an EMBL/GenBank/DDBJ whole genome shotgun (WGS) entry which is preliminary data.</text>
</comment>
<dbReference type="AlphaFoldDB" id="A0A401VUU6"/>
<protein>
    <submittedName>
        <fullName evidence="1">Uncharacterized protein</fullName>
    </submittedName>
</protein>
<dbReference type="Proteomes" id="UP000286746">
    <property type="component" value="Unassembled WGS sequence"/>
</dbReference>
<evidence type="ECO:0000313" key="2">
    <source>
        <dbReference type="Proteomes" id="UP000286746"/>
    </source>
</evidence>
<name>A0A401VUU6_STREY</name>
<proteinExistence type="predicted"/>
<sequence>MNSSKRSLTFEQALAEGRKVGARRADDPVLMALFCAETLQYVVGAVSPQLVWEGAQAQGLRTKDLVRLCATDVLAVSALMWAETGGA</sequence>
<dbReference type="EMBL" id="BHZD01000001">
    <property type="protein sequence ID" value="GCD40840.1"/>
    <property type="molecule type" value="Genomic_DNA"/>
</dbReference>
<gene>
    <name evidence="1" type="ORF">GKJPGBOP_00493</name>
</gene>
<keyword evidence="2" id="KW-1185">Reference proteome</keyword>
<accession>A0A401VUU6</accession>
<dbReference type="RefSeq" id="WP_125051385.1">
    <property type="nucleotide sequence ID" value="NZ_BHZD01000001.1"/>
</dbReference>